<comment type="caution">
    <text evidence="2">The sequence shown here is derived from an EMBL/GenBank/DDBJ whole genome shotgun (WGS) entry which is preliminary data.</text>
</comment>
<proteinExistence type="predicted"/>
<protein>
    <submittedName>
        <fullName evidence="2">Uncharacterized protein</fullName>
    </submittedName>
</protein>
<feature type="compositionally biased region" description="Basic and acidic residues" evidence="1">
    <location>
        <begin position="14"/>
        <end position="23"/>
    </location>
</feature>
<reference evidence="2" key="1">
    <citation type="submission" date="2023-07" db="EMBL/GenBank/DDBJ databases">
        <title>draft genome sequence of fig (Ficus carica).</title>
        <authorList>
            <person name="Takahashi T."/>
            <person name="Nishimura K."/>
        </authorList>
    </citation>
    <scope>NUCLEOTIDE SEQUENCE</scope>
</reference>
<organism evidence="2 3">
    <name type="scientific">Ficus carica</name>
    <name type="common">Common fig</name>
    <dbReference type="NCBI Taxonomy" id="3494"/>
    <lineage>
        <taxon>Eukaryota</taxon>
        <taxon>Viridiplantae</taxon>
        <taxon>Streptophyta</taxon>
        <taxon>Embryophyta</taxon>
        <taxon>Tracheophyta</taxon>
        <taxon>Spermatophyta</taxon>
        <taxon>Magnoliopsida</taxon>
        <taxon>eudicotyledons</taxon>
        <taxon>Gunneridae</taxon>
        <taxon>Pentapetalae</taxon>
        <taxon>rosids</taxon>
        <taxon>fabids</taxon>
        <taxon>Rosales</taxon>
        <taxon>Moraceae</taxon>
        <taxon>Ficeae</taxon>
        <taxon>Ficus</taxon>
    </lineage>
</organism>
<feature type="compositionally biased region" description="Gly residues" evidence="1">
    <location>
        <begin position="1"/>
        <end position="12"/>
    </location>
</feature>
<evidence type="ECO:0000313" key="2">
    <source>
        <dbReference type="EMBL" id="GMN75242.1"/>
    </source>
</evidence>
<dbReference type="Proteomes" id="UP001187192">
    <property type="component" value="Unassembled WGS sequence"/>
</dbReference>
<feature type="non-terminal residue" evidence="2">
    <location>
        <position position="1"/>
    </location>
</feature>
<feature type="region of interest" description="Disordered" evidence="1">
    <location>
        <begin position="1"/>
        <end position="54"/>
    </location>
</feature>
<keyword evidence="3" id="KW-1185">Reference proteome</keyword>
<gene>
    <name evidence="2" type="ORF">TIFTF001_056823</name>
</gene>
<dbReference type="EMBL" id="BTGU01022273">
    <property type="protein sequence ID" value="GMN75242.1"/>
    <property type="molecule type" value="Genomic_DNA"/>
</dbReference>
<dbReference type="AlphaFoldDB" id="A0AA88EHU1"/>
<evidence type="ECO:0000313" key="3">
    <source>
        <dbReference type="Proteomes" id="UP001187192"/>
    </source>
</evidence>
<sequence>GLGAWGPAGAPGAGREEKRERGGGRGWGGGRSGVWSPASGGHLRRWAGHRRRRR</sequence>
<name>A0AA88EHU1_FICCA</name>
<evidence type="ECO:0000256" key="1">
    <source>
        <dbReference type="SAM" id="MobiDB-lite"/>
    </source>
</evidence>
<accession>A0AA88EHU1</accession>
<feature type="compositionally biased region" description="Basic residues" evidence="1">
    <location>
        <begin position="42"/>
        <end position="54"/>
    </location>
</feature>